<proteinExistence type="predicted"/>
<organism evidence="1 2">
    <name type="scientific">Neocallimastix californiae</name>
    <dbReference type="NCBI Taxonomy" id="1754190"/>
    <lineage>
        <taxon>Eukaryota</taxon>
        <taxon>Fungi</taxon>
        <taxon>Fungi incertae sedis</taxon>
        <taxon>Chytridiomycota</taxon>
        <taxon>Chytridiomycota incertae sedis</taxon>
        <taxon>Neocallimastigomycetes</taxon>
        <taxon>Neocallimastigales</taxon>
        <taxon>Neocallimastigaceae</taxon>
        <taxon>Neocallimastix</taxon>
    </lineage>
</organism>
<sequence>MNKSEPILRKGAPENVFHDLSSRSTLFRTKLIDEFQLLDNVNNNLNIQAPVYTSNDLLDPKFLKKILIDHPNHLIKFQPFKRIQQNSKNSKIDRRLTRIKILSIFLWEHGQTG</sequence>
<dbReference type="PANTHER" id="PTHR46923">
    <property type="entry name" value="CATION CHANNEL SPERM-ASSOCIATED PROTEIN 2"/>
    <property type="match status" value="1"/>
</dbReference>
<dbReference type="AlphaFoldDB" id="A0A1Y2DT31"/>
<gene>
    <name evidence="1" type="ORF">LY90DRAFT_505528</name>
</gene>
<dbReference type="PANTHER" id="PTHR46923:SF1">
    <property type="entry name" value="CATION CHANNEL SPERM-ASSOCIATED PROTEIN 2"/>
    <property type="match status" value="1"/>
</dbReference>
<dbReference type="InterPro" id="IPR028747">
    <property type="entry name" value="CatSper2"/>
</dbReference>
<dbReference type="GO" id="GO:0005227">
    <property type="term" value="F:calcium-activated cation channel activity"/>
    <property type="evidence" value="ECO:0007669"/>
    <property type="project" value="InterPro"/>
</dbReference>
<protein>
    <submittedName>
        <fullName evidence="1">Uncharacterized protein</fullName>
    </submittedName>
</protein>
<reference evidence="1 2" key="1">
    <citation type="submission" date="2016-08" db="EMBL/GenBank/DDBJ databases">
        <title>A Parts List for Fungal Cellulosomes Revealed by Comparative Genomics.</title>
        <authorList>
            <consortium name="DOE Joint Genome Institute"/>
            <person name="Haitjema C.H."/>
            <person name="Gilmore S.P."/>
            <person name="Henske J.K."/>
            <person name="Solomon K.V."/>
            <person name="De Groot R."/>
            <person name="Kuo A."/>
            <person name="Mondo S.J."/>
            <person name="Salamov A.A."/>
            <person name="Labutti K."/>
            <person name="Zhao Z."/>
            <person name="Chiniquy J."/>
            <person name="Barry K."/>
            <person name="Brewer H.M."/>
            <person name="Purvine S.O."/>
            <person name="Wright A.T."/>
            <person name="Boxma B."/>
            <person name="Van Alen T."/>
            <person name="Hackstein J.H."/>
            <person name="Baker S.E."/>
            <person name="Grigoriev I.V."/>
            <person name="O'Malley M.A."/>
        </authorList>
    </citation>
    <scope>NUCLEOTIDE SEQUENCE [LARGE SCALE GENOMIC DNA]</scope>
    <source>
        <strain evidence="1 2">G1</strain>
    </source>
</reference>
<dbReference type="STRING" id="1754190.A0A1Y2DT31"/>
<dbReference type="GO" id="GO:0036128">
    <property type="term" value="C:CatSper complex"/>
    <property type="evidence" value="ECO:0007669"/>
    <property type="project" value="InterPro"/>
</dbReference>
<name>A0A1Y2DT31_9FUNG</name>
<evidence type="ECO:0000313" key="2">
    <source>
        <dbReference type="Proteomes" id="UP000193920"/>
    </source>
</evidence>
<dbReference type="OrthoDB" id="416585at2759"/>
<keyword evidence="2" id="KW-1185">Reference proteome</keyword>
<dbReference type="EMBL" id="MCOG01000059">
    <property type="protein sequence ID" value="ORY61815.1"/>
    <property type="molecule type" value="Genomic_DNA"/>
</dbReference>
<accession>A0A1Y2DT31</accession>
<dbReference type="GO" id="GO:0009566">
    <property type="term" value="P:fertilization"/>
    <property type="evidence" value="ECO:0007669"/>
    <property type="project" value="TreeGrafter"/>
</dbReference>
<evidence type="ECO:0000313" key="1">
    <source>
        <dbReference type="EMBL" id="ORY61815.1"/>
    </source>
</evidence>
<dbReference type="Proteomes" id="UP000193920">
    <property type="component" value="Unassembled WGS sequence"/>
</dbReference>
<dbReference type="GO" id="GO:0030317">
    <property type="term" value="P:flagellated sperm motility"/>
    <property type="evidence" value="ECO:0007669"/>
    <property type="project" value="InterPro"/>
</dbReference>
<comment type="caution">
    <text evidence="1">The sequence shown here is derived from an EMBL/GenBank/DDBJ whole genome shotgun (WGS) entry which is preliminary data.</text>
</comment>